<evidence type="ECO:0000313" key="5">
    <source>
        <dbReference type="Ensembl" id="ENSRNOP00000077736.2"/>
    </source>
</evidence>
<dbReference type="GO" id="GO:0006915">
    <property type="term" value="P:apoptotic process"/>
    <property type="evidence" value="ECO:0007669"/>
    <property type="project" value="UniProtKB-UniRule"/>
</dbReference>
<organism evidence="5 6">
    <name type="scientific">Rattus norvegicus</name>
    <name type="common">Rat</name>
    <dbReference type="NCBI Taxonomy" id="10116"/>
    <lineage>
        <taxon>Eukaryota</taxon>
        <taxon>Metazoa</taxon>
        <taxon>Chordata</taxon>
        <taxon>Craniata</taxon>
        <taxon>Vertebrata</taxon>
        <taxon>Euteleostomi</taxon>
        <taxon>Mammalia</taxon>
        <taxon>Eutheria</taxon>
        <taxon>Euarchontoglires</taxon>
        <taxon>Glires</taxon>
        <taxon>Rodentia</taxon>
        <taxon>Myomorpha</taxon>
        <taxon>Muroidea</taxon>
        <taxon>Muridae</taxon>
        <taxon>Murinae</taxon>
        <taxon>Rattus</taxon>
    </lineage>
</organism>
<evidence type="ECO:0000256" key="3">
    <source>
        <dbReference type="SAM" id="MobiDB-lite"/>
    </source>
</evidence>
<dbReference type="PANTHER" id="PTHR12306:SF8">
    <property type="entry name" value="LIPID TRANSFERASE CIDEA"/>
    <property type="match status" value="1"/>
</dbReference>
<proteinExistence type="predicted"/>
<dbReference type="CDD" id="cd06539">
    <property type="entry name" value="CIDE_N_A"/>
    <property type="match status" value="1"/>
</dbReference>
<evidence type="ECO:0000259" key="4">
    <source>
        <dbReference type="PROSITE" id="PS51135"/>
    </source>
</evidence>
<dbReference type="Pfam" id="PF02017">
    <property type="entry name" value="CIDE-N"/>
    <property type="match status" value="1"/>
</dbReference>
<keyword evidence="6" id="KW-1185">Reference proteome</keyword>
<dbReference type="GO" id="GO:0019915">
    <property type="term" value="P:lipid storage"/>
    <property type="evidence" value="ECO:0007669"/>
    <property type="project" value="InterPro"/>
</dbReference>
<dbReference type="PROSITE" id="PS51135">
    <property type="entry name" value="CIDE_N"/>
    <property type="match status" value="1"/>
</dbReference>
<dbReference type="AGR" id="RGD:1305106"/>
<dbReference type="Gene3D" id="3.10.20.10">
    <property type="match status" value="1"/>
</dbReference>
<dbReference type="SUPFAM" id="SSF54277">
    <property type="entry name" value="CAD &amp; PB1 domains"/>
    <property type="match status" value="1"/>
</dbReference>
<dbReference type="GO" id="GO:0005829">
    <property type="term" value="C:cytosol"/>
    <property type="evidence" value="ECO:0007669"/>
    <property type="project" value="UniProtKB-ARBA"/>
</dbReference>
<evidence type="ECO:0000256" key="1">
    <source>
        <dbReference type="ARBA" id="ARBA00022703"/>
    </source>
</evidence>
<feature type="domain" description="CIDE-N" evidence="4">
    <location>
        <begin position="235"/>
        <end position="312"/>
    </location>
</feature>
<evidence type="ECO:0000313" key="7">
    <source>
        <dbReference type="RGD" id="1305106"/>
    </source>
</evidence>
<dbReference type="GO" id="GO:0160077">
    <property type="term" value="P:lipid droplet fusion"/>
    <property type="evidence" value="ECO:0007669"/>
    <property type="project" value="UniProtKB-ARBA"/>
</dbReference>
<evidence type="ECO:0000256" key="2">
    <source>
        <dbReference type="PROSITE-ProRule" id="PRU00447"/>
    </source>
</evidence>
<accession>A0A8I5Y1I8</accession>
<dbReference type="GO" id="GO:0051241">
    <property type="term" value="P:negative regulation of multicellular organismal process"/>
    <property type="evidence" value="ECO:0007669"/>
    <property type="project" value="UniProtKB-ARBA"/>
</dbReference>
<protein>
    <submittedName>
        <fullName evidence="5">Cell death-inducing DFFA-like effector a</fullName>
    </submittedName>
</protein>
<dbReference type="SMART" id="SM00266">
    <property type="entry name" value="CAD"/>
    <property type="match status" value="1"/>
</dbReference>
<feature type="region of interest" description="Disordered" evidence="3">
    <location>
        <begin position="156"/>
        <end position="185"/>
    </location>
</feature>
<sequence>MLPPLPLLRLSTYTHREALAPPRTRSAEGTRVPRNFLLSPRNSLASRPALVRALETPAADSLFGHCSPHAHLLFYCQAIPLALVIHQCPQPPEEKNNTDNSHQHHQIWGPGALCTVCPRRGVAPGPRRGSRNYSLLAEAQPVAKIWARSGQVIAGRGGQGSDLRGAALGPEDPHQWRPPGTTREPSSAQVGLGFVICLLLPLQVWRVQSFCTICRPLTFMGLQTKKVLLTPLIHPARPFRVSNHDRSSRRGVMASSLRELISKTLDVLVITTGLVTLVLEEDGTVVDTEEFFQTLRDNTHFMILEKGQKWTPGNKYVCTQTKKSGIARVTFDLYRLNPKDFLGCLNVKATMYEMYSVSYDIRCTSFKALLRSLLRFASYAAQVTGQFLVYAGAYVLRALGDTEEQPSPKASAKGWFM</sequence>
<dbReference type="InterPro" id="IPR032936">
    <property type="entry name" value="CIDEA_N"/>
</dbReference>
<dbReference type="Ensembl" id="ENSRNOT00000115288.2">
    <property type="protein sequence ID" value="ENSRNOP00000077736.2"/>
    <property type="gene ID" value="ENSRNOG00000018505.9"/>
</dbReference>
<name>A0A8I5Y1I8_RAT</name>
<dbReference type="GO" id="GO:0060255">
    <property type="term" value="P:regulation of macromolecule metabolic process"/>
    <property type="evidence" value="ECO:0007669"/>
    <property type="project" value="UniProtKB-ARBA"/>
</dbReference>
<dbReference type="Proteomes" id="UP000002494">
    <property type="component" value="Chromosome 18"/>
</dbReference>
<gene>
    <name evidence="5 7" type="primary">Cidea</name>
</gene>
<dbReference type="GO" id="GO:0005811">
    <property type="term" value="C:lipid droplet"/>
    <property type="evidence" value="ECO:0007669"/>
    <property type="project" value="UniProtKB-SubCell"/>
</dbReference>
<evidence type="ECO:0000313" key="6">
    <source>
        <dbReference type="Proteomes" id="UP000002494"/>
    </source>
</evidence>
<reference evidence="5" key="1">
    <citation type="submission" date="2024-01" db="EMBL/GenBank/DDBJ databases">
        <title>GRCr8: a new rat reference genome assembly contstructed from accurate long reads and long range scaffolding.</title>
        <authorList>
            <person name="Doris P.A."/>
            <person name="Kalbfleisch T."/>
            <person name="Li K."/>
            <person name="Howe K."/>
            <person name="Wood J."/>
        </authorList>
    </citation>
    <scope>NUCLEOTIDE SEQUENCE [LARGE SCALE GENOMIC DNA]</scope>
    <source>
        <strain evidence="5">Brown Norway</strain>
    </source>
</reference>
<dbReference type="GO" id="GO:0005634">
    <property type="term" value="C:nucleus"/>
    <property type="evidence" value="ECO:0007669"/>
    <property type="project" value="UniProtKB-SubCell"/>
</dbReference>
<reference evidence="5" key="2">
    <citation type="submission" date="2025-08" db="UniProtKB">
        <authorList>
            <consortium name="Ensembl"/>
        </authorList>
    </citation>
    <scope>IDENTIFICATION</scope>
    <source>
        <strain evidence="5">Brown Norway</strain>
    </source>
</reference>
<dbReference type="GeneTree" id="ENSGT00390000018596"/>
<dbReference type="InterPro" id="IPR003508">
    <property type="entry name" value="CIDE-N_dom"/>
</dbReference>
<keyword evidence="1 2" id="KW-0053">Apoptosis</keyword>
<reference evidence="5" key="3">
    <citation type="submission" date="2025-09" db="UniProtKB">
        <authorList>
            <consortium name="Ensembl"/>
        </authorList>
    </citation>
    <scope>IDENTIFICATION</scope>
    <source>
        <strain evidence="5">Brown Norway</strain>
    </source>
</reference>
<dbReference type="RGD" id="1305106">
    <property type="gene designation" value="Cidea"/>
</dbReference>
<dbReference type="OMA" id="YDFRCTG"/>
<dbReference type="AlphaFoldDB" id="A0A8I5Y1I8"/>
<dbReference type="PANTHER" id="PTHR12306">
    <property type="entry name" value="CELL DEATH ACTIVATOR CIDE"/>
    <property type="match status" value="1"/>
</dbReference>
<dbReference type="GO" id="GO:0050995">
    <property type="term" value="P:negative regulation of lipid catabolic process"/>
    <property type="evidence" value="ECO:0007669"/>
    <property type="project" value="UniProtKB-ARBA"/>
</dbReference>